<evidence type="ECO:0000256" key="1">
    <source>
        <dbReference type="ARBA" id="ARBA00006718"/>
    </source>
</evidence>
<dbReference type="SUPFAM" id="SSF89360">
    <property type="entry name" value="HesB-like domain"/>
    <property type="match status" value="1"/>
</dbReference>
<accession>A0AAE4BSD0</accession>
<comment type="caution">
    <text evidence="3">The sequence shown here is derived from an EMBL/GenBank/DDBJ whole genome shotgun (WGS) entry which is preliminary data.</text>
</comment>
<dbReference type="GO" id="GO:0051537">
    <property type="term" value="F:2 iron, 2 sulfur cluster binding"/>
    <property type="evidence" value="ECO:0007669"/>
    <property type="project" value="TreeGrafter"/>
</dbReference>
<dbReference type="EMBL" id="JAVDQD010000002">
    <property type="protein sequence ID" value="MDR6238723.1"/>
    <property type="molecule type" value="Genomic_DNA"/>
</dbReference>
<evidence type="ECO:0000259" key="2">
    <source>
        <dbReference type="Pfam" id="PF01521"/>
    </source>
</evidence>
<organism evidence="3 4">
    <name type="scientific">Aureibacter tunicatorum</name>
    <dbReference type="NCBI Taxonomy" id="866807"/>
    <lineage>
        <taxon>Bacteria</taxon>
        <taxon>Pseudomonadati</taxon>
        <taxon>Bacteroidota</taxon>
        <taxon>Cytophagia</taxon>
        <taxon>Cytophagales</taxon>
        <taxon>Persicobacteraceae</taxon>
        <taxon>Aureibacter</taxon>
    </lineage>
</organism>
<dbReference type="GO" id="GO:0005737">
    <property type="term" value="C:cytoplasm"/>
    <property type="evidence" value="ECO:0007669"/>
    <property type="project" value="TreeGrafter"/>
</dbReference>
<dbReference type="InterPro" id="IPR000361">
    <property type="entry name" value="ATAP_core_dom"/>
</dbReference>
<dbReference type="RefSeq" id="WP_309938229.1">
    <property type="nucleotide sequence ID" value="NZ_AP025305.1"/>
</dbReference>
<evidence type="ECO:0000313" key="4">
    <source>
        <dbReference type="Proteomes" id="UP001185092"/>
    </source>
</evidence>
<dbReference type="Gene3D" id="2.60.300.12">
    <property type="entry name" value="HesB-like domain"/>
    <property type="match status" value="1"/>
</dbReference>
<sequence length="103" mass="11585">MFVPIKISEVAIREIKQLLQSKKVPEGYGLRVGVKGGGCSGMSFMLGFDKEKEGDDSFTVEGISVFVEKRHAMYLIGKEIDFHESNEARGFYFKDEKTGEEVK</sequence>
<dbReference type="GO" id="GO:0016226">
    <property type="term" value="P:iron-sulfur cluster assembly"/>
    <property type="evidence" value="ECO:0007669"/>
    <property type="project" value="InterPro"/>
</dbReference>
<proteinExistence type="inferred from homology"/>
<dbReference type="PANTHER" id="PTHR10072:SF41">
    <property type="entry name" value="IRON-SULFUR CLUSTER ASSEMBLY 1 HOMOLOG, MITOCHONDRIAL"/>
    <property type="match status" value="1"/>
</dbReference>
<protein>
    <submittedName>
        <fullName evidence="3">Iron-sulfur cluster assembly protein</fullName>
    </submittedName>
</protein>
<reference evidence="3" key="1">
    <citation type="submission" date="2023-07" db="EMBL/GenBank/DDBJ databases">
        <title>Genomic Encyclopedia of Type Strains, Phase IV (KMG-IV): sequencing the most valuable type-strain genomes for metagenomic binning, comparative biology and taxonomic classification.</title>
        <authorList>
            <person name="Goeker M."/>
        </authorList>
    </citation>
    <scope>NUCLEOTIDE SEQUENCE</scope>
    <source>
        <strain evidence="3">DSM 26174</strain>
    </source>
</reference>
<gene>
    <name evidence="3" type="ORF">HNQ88_001760</name>
</gene>
<evidence type="ECO:0000313" key="3">
    <source>
        <dbReference type="EMBL" id="MDR6238723.1"/>
    </source>
</evidence>
<dbReference type="NCBIfam" id="TIGR00049">
    <property type="entry name" value="iron-sulfur cluster assembly accessory protein"/>
    <property type="match status" value="1"/>
</dbReference>
<dbReference type="InterPro" id="IPR016092">
    <property type="entry name" value="ATAP"/>
</dbReference>
<feature type="domain" description="Core" evidence="2">
    <location>
        <begin position="5"/>
        <end position="94"/>
    </location>
</feature>
<dbReference type="PANTHER" id="PTHR10072">
    <property type="entry name" value="IRON-SULFUR CLUSTER ASSEMBLY PROTEIN"/>
    <property type="match status" value="1"/>
</dbReference>
<dbReference type="AlphaFoldDB" id="A0AAE4BSD0"/>
<comment type="similarity">
    <text evidence="1">Belongs to the HesB/IscA family.</text>
</comment>
<dbReference type="InterPro" id="IPR035903">
    <property type="entry name" value="HesB-like_dom_sf"/>
</dbReference>
<keyword evidence="4" id="KW-1185">Reference proteome</keyword>
<dbReference type="Proteomes" id="UP001185092">
    <property type="component" value="Unassembled WGS sequence"/>
</dbReference>
<dbReference type="InterPro" id="IPR050322">
    <property type="entry name" value="Fe-S_cluster_asmbl/transfer"/>
</dbReference>
<dbReference type="Pfam" id="PF01521">
    <property type="entry name" value="Fe-S_biosyn"/>
    <property type="match status" value="1"/>
</dbReference>
<name>A0AAE4BSD0_9BACT</name>